<evidence type="ECO:0000256" key="4">
    <source>
        <dbReference type="ARBA" id="ARBA00022729"/>
    </source>
</evidence>
<feature type="domain" description="Thioredoxin" evidence="9">
    <location>
        <begin position="41"/>
        <end position="177"/>
    </location>
</feature>
<dbReference type="PROSITE" id="PS51257">
    <property type="entry name" value="PROKAR_LIPOPROTEIN"/>
    <property type="match status" value="1"/>
</dbReference>
<dbReference type="GO" id="GO:0005576">
    <property type="term" value="C:extracellular region"/>
    <property type="evidence" value="ECO:0007669"/>
    <property type="project" value="UniProtKB-SubCell"/>
</dbReference>
<protein>
    <recommendedName>
        <fullName evidence="7">Soluble secreted antigen MPT53</fullName>
    </recommendedName>
</protein>
<keyword evidence="4 8" id="KW-0732">Signal</keyword>
<evidence type="ECO:0000313" key="11">
    <source>
        <dbReference type="Proteomes" id="UP000273307"/>
    </source>
</evidence>
<evidence type="ECO:0000256" key="1">
    <source>
        <dbReference type="ARBA" id="ARBA00004613"/>
    </source>
</evidence>
<evidence type="ECO:0000256" key="2">
    <source>
        <dbReference type="ARBA" id="ARBA00008987"/>
    </source>
</evidence>
<dbReference type="Pfam" id="PF00578">
    <property type="entry name" value="AhpC-TSA"/>
    <property type="match status" value="1"/>
</dbReference>
<dbReference type="EMBL" id="UPHP01000142">
    <property type="protein sequence ID" value="VBA43828.1"/>
    <property type="molecule type" value="Genomic_DNA"/>
</dbReference>
<dbReference type="CDD" id="cd03011">
    <property type="entry name" value="TlpA_like_ScsD_MtbDsbE"/>
    <property type="match status" value="1"/>
</dbReference>
<dbReference type="InterPro" id="IPR050553">
    <property type="entry name" value="Thioredoxin_ResA/DsbE_sf"/>
</dbReference>
<proteinExistence type="inferred from homology"/>
<dbReference type="GO" id="GO:0016209">
    <property type="term" value="F:antioxidant activity"/>
    <property type="evidence" value="ECO:0007669"/>
    <property type="project" value="InterPro"/>
</dbReference>
<dbReference type="SUPFAM" id="SSF52833">
    <property type="entry name" value="Thioredoxin-like"/>
    <property type="match status" value="1"/>
</dbReference>
<keyword evidence="11" id="KW-1185">Reference proteome</keyword>
<comment type="subcellular location">
    <subcellularLocation>
        <location evidence="1">Secreted</location>
    </subcellularLocation>
</comment>
<keyword evidence="3" id="KW-0964">Secreted</keyword>
<name>A0A498QBY9_9MYCO</name>
<dbReference type="InterPro" id="IPR013766">
    <property type="entry name" value="Thioredoxin_domain"/>
</dbReference>
<dbReference type="InterPro" id="IPR000866">
    <property type="entry name" value="AhpC/TSA"/>
</dbReference>
<dbReference type="OrthoDB" id="9790194at2"/>
<comment type="similarity">
    <text evidence="2">Belongs to the thioredoxin family.</text>
</comment>
<accession>A0A498QBY9</accession>
<dbReference type="GO" id="GO:0016491">
    <property type="term" value="F:oxidoreductase activity"/>
    <property type="evidence" value="ECO:0007669"/>
    <property type="project" value="InterPro"/>
</dbReference>
<dbReference type="PANTHER" id="PTHR42852:SF17">
    <property type="entry name" value="THIOREDOXIN-LIKE PROTEIN HI_1115"/>
    <property type="match status" value="1"/>
</dbReference>
<evidence type="ECO:0000256" key="5">
    <source>
        <dbReference type="ARBA" id="ARBA00023284"/>
    </source>
</evidence>
<evidence type="ECO:0000256" key="7">
    <source>
        <dbReference type="ARBA" id="ARBA00067724"/>
    </source>
</evidence>
<dbReference type="InterPro" id="IPR036249">
    <property type="entry name" value="Thioredoxin-like_sf"/>
</dbReference>
<organism evidence="10 11">
    <name type="scientific">Mycobacterium attenuatum</name>
    <dbReference type="NCBI Taxonomy" id="2341086"/>
    <lineage>
        <taxon>Bacteria</taxon>
        <taxon>Bacillati</taxon>
        <taxon>Actinomycetota</taxon>
        <taxon>Actinomycetes</taxon>
        <taxon>Mycobacteriales</taxon>
        <taxon>Mycobacteriaceae</taxon>
        <taxon>Mycobacterium</taxon>
    </lineage>
</organism>
<evidence type="ECO:0000313" key="10">
    <source>
        <dbReference type="EMBL" id="VBA43828.1"/>
    </source>
</evidence>
<reference evidence="10 11" key="1">
    <citation type="submission" date="2018-09" db="EMBL/GenBank/DDBJ databases">
        <authorList>
            <person name="Tagini F."/>
        </authorList>
    </citation>
    <scope>NUCLEOTIDE SEQUENCE [LARGE SCALE GENOMIC DNA]</scope>
    <source>
        <strain evidence="10 11">MK136</strain>
    </source>
</reference>
<dbReference type="PROSITE" id="PS51352">
    <property type="entry name" value="THIOREDOXIN_2"/>
    <property type="match status" value="1"/>
</dbReference>
<evidence type="ECO:0000259" key="9">
    <source>
        <dbReference type="PROSITE" id="PS51352"/>
    </source>
</evidence>
<gene>
    <name evidence="10" type="ORF">LAUMK136_05303</name>
</gene>
<keyword evidence="5" id="KW-0676">Redox-active center</keyword>
<comment type="function">
    <text evidence="6">Disulfide oxidoreductase that catalyzes the oxidation of reduced, unfolded secreted proteins to form disulfide bonds. Despite a weak homology to thioredoxin this cannot serve as a substrate for thioredoxin reductase.</text>
</comment>
<dbReference type="Proteomes" id="UP000273307">
    <property type="component" value="Unassembled WGS sequence"/>
</dbReference>
<feature type="signal peptide" evidence="8">
    <location>
        <begin position="1"/>
        <end position="25"/>
    </location>
</feature>
<dbReference type="FunFam" id="3.40.30.10:FF:000238">
    <property type="entry name" value="Soluble secreted antigen Mpt53"/>
    <property type="match status" value="1"/>
</dbReference>
<dbReference type="RefSeq" id="WP_122445192.1">
    <property type="nucleotide sequence ID" value="NZ_UPHP01000142.1"/>
</dbReference>
<sequence>MGTRLLAPLAALVVAVAGCGSASTAAPTVPAGAVSGPAGSHAPVPTQLQFTASTIDGRPFSGASLLGKPAVLWFWAPWCPVCEREAPTVAKVAAEHPSVAFVGVAAQDQLPAMRQFVDRYQLGAFPQLADSDAAIWARFGVVAQPAFAFVGAAGHIDVVEGPLTQLELTNRIAALAGQ</sequence>
<evidence type="ECO:0000256" key="3">
    <source>
        <dbReference type="ARBA" id="ARBA00022525"/>
    </source>
</evidence>
<evidence type="ECO:0000256" key="8">
    <source>
        <dbReference type="SAM" id="SignalP"/>
    </source>
</evidence>
<evidence type="ECO:0000256" key="6">
    <source>
        <dbReference type="ARBA" id="ARBA00055273"/>
    </source>
</evidence>
<dbReference type="Gene3D" id="3.40.30.10">
    <property type="entry name" value="Glutaredoxin"/>
    <property type="match status" value="1"/>
</dbReference>
<feature type="chain" id="PRO_5038795471" description="Soluble secreted antigen MPT53" evidence="8">
    <location>
        <begin position="26"/>
        <end position="178"/>
    </location>
</feature>
<dbReference type="PANTHER" id="PTHR42852">
    <property type="entry name" value="THIOL:DISULFIDE INTERCHANGE PROTEIN DSBE"/>
    <property type="match status" value="1"/>
</dbReference>
<dbReference type="AlphaFoldDB" id="A0A498QBY9"/>